<name>A0A0D7ET62_RHOPL</name>
<dbReference type="AlphaFoldDB" id="A0A0D7ET62"/>
<accession>A0A0D7ET62</accession>
<evidence type="ECO:0000256" key="3">
    <source>
        <dbReference type="ARBA" id="ARBA00023004"/>
    </source>
</evidence>
<dbReference type="CDD" id="cd07402">
    <property type="entry name" value="MPP_GpdQ"/>
    <property type="match status" value="1"/>
</dbReference>
<dbReference type="InterPro" id="IPR029052">
    <property type="entry name" value="Metallo-depent_PP-like"/>
</dbReference>
<dbReference type="InterPro" id="IPR004843">
    <property type="entry name" value="Calcineurin-like_PHP"/>
</dbReference>
<dbReference type="SUPFAM" id="SSF56300">
    <property type="entry name" value="Metallo-dependent phosphatases"/>
    <property type="match status" value="1"/>
</dbReference>
<evidence type="ECO:0000259" key="5">
    <source>
        <dbReference type="Pfam" id="PF00149"/>
    </source>
</evidence>
<proteinExistence type="inferred from homology"/>
<dbReference type="RefSeq" id="WP_044409994.1">
    <property type="nucleotide sequence ID" value="NZ_JXXE01000212.1"/>
</dbReference>
<evidence type="ECO:0000256" key="4">
    <source>
        <dbReference type="ARBA" id="ARBA00025742"/>
    </source>
</evidence>
<keyword evidence="2" id="KW-0378">Hydrolase</keyword>
<evidence type="ECO:0000313" key="7">
    <source>
        <dbReference type="Proteomes" id="UP000032515"/>
    </source>
</evidence>
<dbReference type="InterPro" id="IPR026575">
    <property type="entry name" value="GpdQ/CpdA-like"/>
</dbReference>
<comment type="caution">
    <text evidence="6">The sequence shown here is derived from an EMBL/GenBank/DDBJ whole genome shotgun (WGS) entry which is preliminary data.</text>
</comment>
<dbReference type="OrthoDB" id="651281at2"/>
<dbReference type="PANTHER" id="PTHR42988:SF2">
    <property type="entry name" value="CYCLIC NUCLEOTIDE PHOSPHODIESTERASE CBUA0032-RELATED"/>
    <property type="match status" value="1"/>
</dbReference>
<protein>
    <submittedName>
        <fullName evidence="6">3',5'-cyclic-nucleotide phosphodiesterase</fullName>
    </submittedName>
</protein>
<reference evidence="6 7" key="1">
    <citation type="submission" date="2014-11" db="EMBL/GenBank/DDBJ databases">
        <title>Genomics and ecophysiology of heterotrophic nitrogen fixing bacteria isolated from estuarine surface water.</title>
        <authorList>
            <person name="Bentzon-Tilia M."/>
            <person name="Severin I."/>
            <person name="Hansen L.H."/>
            <person name="Riemann L."/>
        </authorList>
    </citation>
    <scope>NUCLEOTIDE SEQUENCE [LARGE SCALE GENOMIC DNA]</scope>
    <source>
        <strain evidence="6 7">BAL398</strain>
    </source>
</reference>
<feature type="domain" description="Calcineurin-like phosphoesterase" evidence="5">
    <location>
        <begin position="1"/>
        <end position="193"/>
    </location>
</feature>
<gene>
    <name evidence="6" type="ORF">OO17_10875</name>
</gene>
<dbReference type="Pfam" id="PF00149">
    <property type="entry name" value="Metallophos"/>
    <property type="match status" value="1"/>
</dbReference>
<comment type="similarity">
    <text evidence="4">Belongs to the cyclic nucleotide phosphodiesterase class-III family.</text>
</comment>
<dbReference type="InterPro" id="IPR050884">
    <property type="entry name" value="CNP_phosphodiesterase-III"/>
</dbReference>
<dbReference type="EMBL" id="JXXE01000212">
    <property type="protein sequence ID" value="KIZ43735.1"/>
    <property type="molecule type" value="Genomic_DNA"/>
</dbReference>
<organism evidence="6 7">
    <name type="scientific">Rhodopseudomonas palustris</name>
    <dbReference type="NCBI Taxonomy" id="1076"/>
    <lineage>
        <taxon>Bacteria</taxon>
        <taxon>Pseudomonadati</taxon>
        <taxon>Pseudomonadota</taxon>
        <taxon>Alphaproteobacteria</taxon>
        <taxon>Hyphomicrobiales</taxon>
        <taxon>Nitrobacteraceae</taxon>
        <taxon>Rhodopseudomonas</taxon>
    </lineage>
</organism>
<dbReference type="GO" id="GO:0004112">
    <property type="term" value="F:cyclic-nucleotide phosphodiesterase activity"/>
    <property type="evidence" value="ECO:0007669"/>
    <property type="project" value="InterPro"/>
</dbReference>
<keyword evidence="1" id="KW-0479">Metal-binding</keyword>
<sequence>MKLIHLSDIHLTTPGATIGGRDPRANFERALHHAIKDHADAELMVITGDLSDWGDVEDYRWLKARLATVPLATRLCIGNHDNRAAFLEVFPELAAPDGHVQGVHDTSAGRCLLLDTAQPGTHAGHYCAARQAWLEQRLAEHDGPFLLFMHHNPMPIHLGPLDQIRLRDDVAFRAIVGRHRDKILHIFFGHCHLPLAGSVAGVPVSSLRGTNHASYPLFAETAMLSASDLPESYGVAFFEPDYVTVHMVEFGYTGAIRVEGSPDYKAWDRETMAR</sequence>
<dbReference type="Proteomes" id="UP000032515">
    <property type="component" value="Unassembled WGS sequence"/>
</dbReference>
<dbReference type="GO" id="GO:0046872">
    <property type="term" value="F:metal ion binding"/>
    <property type="evidence" value="ECO:0007669"/>
    <property type="project" value="UniProtKB-KW"/>
</dbReference>
<evidence type="ECO:0000313" key="6">
    <source>
        <dbReference type="EMBL" id="KIZ43735.1"/>
    </source>
</evidence>
<dbReference type="PANTHER" id="PTHR42988">
    <property type="entry name" value="PHOSPHOHYDROLASE"/>
    <property type="match status" value="1"/>
</dbReference>
<keyword evidence="3" id="KW-0408">Iron</keyword>
<dbReference type="Gene3D" id="3.60.21.10">
    <property type="match status" value="1"/>
</dbReference>
<evidence type="ECO:0000256" key="2">
    <source>
        <dbReference type="ARBA" id="ARBA00022801"/>
    </source>
</evidence>
<dbReference type="PATRIC" id="fig|1076.23.peg.1866"/>
<evidence type="ECO:0000256" key="1">
    <source>
        <dbReference type="ARBA" id="ARBA00022723"/>
    </source>
</evidence>